<accession>A0A7J6PNJ2</accession>
<keyword evidence="6" id="KW-0418">Kinase</keyword>
<evidence type="ECO:0000313" key="10">
    <source>
        <dbReference type="Proteomes" id="UP000541610"/>
    </source>
</evidence>
<dbReference type="InterPro" id="IPR027417">
    <property type="entry name" value="P-loop_NTPase"/>
</dbReference>
<evidence type="ECO:0000256" key="1">
    <source>
        <dbReference type="ARBA" id="ARBA00004690"/>
    </source>
</evidence>
<dbReference type="EC" id="2.7.1.48" evidence="3"/>
<comment type="pathway">
    <text evidence="2">Pyrimidine metabolism; CTP biosynthesis via salvage pathway; CTP from cytidine: step 1/3.</text>
</comment>
<comment type="caution">
    <text evidence="9">The sequence shown here is derived from an EMBL/GenBank/DDBJ whole genome shotgun (WGS) entry which is preliminary data.</text>
</comment>
<feature type="region of interest" description="Disordered" evidence="7">
    <location>
        <begin position="458"/>
        <end position="522"/>
    </location>
</feature>
<evidence type="ECO:0000256" key="4">
    <source>
        <dbReference type="ARBA" id="ARBA00022679"/>
    </source>
</evidence>
<proteinExistence type="predicted"/>
<dbReference type="InterPro" id="IPR000764">
    <property type="entry name" value="Uridine_kinase-like"/>
</dbReference>
<protein>
    <recommendedName>
        <fullName evidence="3">uridine/cytidine kinase</fullName>
        <ecNumber evidence="3">2.7.1.48</ecNumber>
    </recommendedName>
</protein>
<evidence type="ECO:0000256" key="6">
    <source>
        <dbReference type="ARBA" id="ARBA00022777"/>
    </source>
</evidence>
<feature type="region of interest" description="Disordered" evidence="7">
    <location>
        <begin position="1"/>
        <end position="43"/>
    </location>
</feature>
<evidence type="ECO:0000256" key="7">
    <source>
        <dbReference type="SAM" id="MobiDB-lite"/>
    </source>
</evidence>
<dbReference type="CDD" id="cd02023">
    <property type="entry name" value="UMPK"/>
    <property type="match status" value="1"/>
</dbReference>
<gene>
    <name evidence="9" type="ORF">FOZ60_000072</name>
</gene>
<feature type="compositionally biased region" description="Polar residues" evidence="7">
    <location>
        <begin position="58"/>
        <end position="69"/>
    </location>
</feature>
<dbReference type="AlphaFoldDB" id="A0A7J6PNJ2"/>
<keyword evidence="4" id="KW-0808">Transferase</keyword>
<feature type="compositionally biased region" description="Basic residues" evidence="7">
    <location>
        <begin position="1"/>
        <end position="14"/>
    </location>
</feature>
<feature type="region of interest" description="Disordered" evidence="7">
    <location>
        <begin position="581"/>
        <end position="623"/>
    </location>
</feature>
<evidence type="ECO:0000313" key="9">
    <source>
        <dbReference type="EMBL" id="KAF4697724.1"/>
    </source>
</evidence>
<dbReference type="EMBL" id="JABANP010000001">
    <property type="protein sequence ID" value="KAF4697724.1"/>
    <property type="molecule type" value="Genomic_DNA"/>
</dbReference>
<comment type="pathway">
    <text evidence="1">Pyrimidine metabolism; UMP biosynthesis via salvage pathway; UMP from uridine: step 1/1.</text>
</comment>
<feature type="compositionally biased region" description="Low complexity" evidence="7">
    <location>
        <begin position="509"/>
        <end position="522"/>
    </location>
</feature>
<sequence>MAPPSQRKRRHRGRRQEAAENEVEFVSGGPYQPRQGEKSCFEDMPVDANDYLKRVIHQRSSGPQATSVVLSEREDDDDDEGYSTAESIIRLVNALSFYVLMTSYDNIGRRLLPGSGSISSFASFTCIETPIVHSEYRSGVRDSEEVEVWLTEFRNLRERLAASMDEEEEARKRVIFRAPGSSTSSPTVWSSAYFAEMGPPTEDVVAEIDSAAAVVALETVAKGIEKTARVSRRSRHRSCRSAPEGRGSDLTFVQWCVWCYALMLRIQHPLSASTASDMQSILASLQRYVLCPQPSPCEDPPEYNEWAVRHGRLGIAARVVGYLRSDLVPPDFISDSSGVFCCIMCPFRAFCLFVAALGAAGITWFTMNKFNLVGSSSSQAEGTEDEAKPAAAAAVAEESLYRALAKRMGIALLIAFHCDLILRLGYTQCNNDTLDLLAVKTAAEVLRNSALFSAKQTPLDSTAMSSTPTSSLGSKKPGSKITFDDEGERQQQQQAPPPPSVTLPDSCFSPPASGGVAPPSLVSYPQSSNRLLSPSLRRRPSSGSIVHDLMSPQVSSQWSSAALGLQPTLLPESACNAAAAREGGTTSIGETYSGEDSPTLRISDTSSGGDRITLPDSIPPPPSRPASFMLRPFVIGVCGGTASGKTTVCNQLEALLADEDVGFLPSDAFYKNLTEEEKKKAYAGDFDFDSPDAIDFEELKDCVRDLRSWHDVHIPLYDFTKHARKEETTTLKAHQVIIVEGILIFNDPELRDLMDLKIFVECDADIRLARRVIRDIAERGRELENVLGQYQRFVKPSYEKYVEPGKRFADVIIPNIGESINYVAIDIISQHIRLQLAARKRHKHHVRRAHSHYRHHRHDSALTDAGLTPTRYSTDVSRMVHKIHHTLQMVLGCKVY</sequence>
<dbReference type="Pfam" id="PF00485">
    <property type="entry name" value="PRK"/>
    <property type="match status" value="1"/>
</dbReference>
<evidence type="ECO:0000256" key="3">
    <source>
        <dbReference type="ARBA" id="ARBA00012137"/>
    </source>
</evidence>
<dbReference type="PANTHER" id="PTHR10285">
    <property type="entry name" value="URIDINE KINASE"/>
    <property type="match status" value="1"/>
</dbReference>
<dbReference type="InterPro" id="IPR006083">
    <property type="entry name" value="PRK/URK"/>
</dbReference>
<keyword evidence="5" id="KW-0547">Nucleotide-binding</keyword>
<dbReference type="GO" id="GO:0005524">
    <property type="term" value="F:ATP binding"/>
    <property type="evidence" value="ECO:0007669"/>
    <property type="project" value="InterPro"/>
</dbReference>
<dbReference type="GO" id="GO:0004849">
    <property type="term" value="F:uridine kinase activity"/>
    <property type="evidence" value="ECO:0007669"/>
    <property type="project" value="UniProtKB-EC"/>
</dbReference>
<evidence type="ECO:0000259" key="8">
    <source>
        <dbReference type="Pfam" id="PF00485"/>
    </source>
</evidence>
<feature type="domain" description="Phosphoribulokinase/uridine kinase" evidence="8">
    <location>
        <begin position="634"/>
        <end position="817"/>
    </location>
</feature>
<dbReference type="OrthoDB" id="106623at2759"/>
<organism evidence="9 10">
    <name type="scientific">Perkinsus olseni</name>
    <name type="common">Perkinsus atlanticus</name>
    <dbReference type="NCBI Taxonomy" id="32597"/>
    <lineage>
        <taxon>Eukaryota</taxon>
        <taxon>Sar</taxon>
        <taxon>Alveolata</taxon>
        <taxon>Perkinsozoa</taxon>
        <taxon>Perkinsea</taxon>
        <taxon>Perkinsida</taxon>
        <taxon>Perkinsidae</taxon>
        <taxon>Perkinsus</taxon>
    </lineage>
</organism>
<dbReference type="Pfam" id="PF04938">
    <property type="entry name" value="SIP1"/>
    <property type="match status" value="1"/>
</dbReference>
<feature type="region of interest" description="Disordered" evidence="7">
    <location>
        <begin position="57"/>
        <end position="80"/>
    </location>
</feature>
<feature type="compositionally biased region" description="Polar residues" evidence="7">
    <location>
        <begin position="584"/>
        <end position="608"/>
    </location>
</feature>
<reference evidence="9 10" key="1">
    <citation type="submission" date="2020-04" db="EMBL/GenBank/DDBJ databases">
        <title>Perkinsus olseni comparative genomics.</title>
        <authorList>
            <person name="Bogema D.R."/>
        </authorList>
    </citation>
    <scope>NUCLEOTIDE SEQUENCE [LARGE SCALE GENOMIC DNA]</scope>
    <source>
        <strain evidence="9">00978-12</strain>
    </source>
</reference>
<dbReference type="SUPFAM" id="SSF52540">
    <property type="entry name" value="P-loop containing nucleoside triphosphate hydrolases"/>
    <property type="match status" value="1"/>
</dbReference>
<name>A0A7J6PNJ2_PEROL</name>
<dbReference type="FunFam" id="3.40.50.300:FF:000339">
    <property type="entry name" value="Uridine kinase"/>
    <property type="match status" value="1"/>
</dbReference>
<dbReference type="PRINTS" id="PR00988">
    <property type="entry name" value="URIDINKINASE"/>
</dbReference>
<evidence type="ECO:0000256" key="2">
    <source>
        <dbReference type="ARBA" id="ARBA00004784"/>
    </source>
</evidence>
<dbReference type="Gene3D" id="3.40.50.300">
    <property type="entry name" value="P-loop containing nucleotide triphosphate hydrolases"/>
    <property type="match status" value="1"/>
</dbReference>
<feature type="compositionally biased region" description="Polar residues" evidence="7">
    <location>
        <begin position="458"/>
        <end position="473"/>
    </location>
</feature>
<dbReference type="InterPro" id="IPR035426">
    <property type="entry name" value="Gemin2/Brr1"/>
</dbReference>
<dbReference type="GO" id="GO:0044206">
    <property type="term" value="P:UMP salvage"/>
    <property type="evidence" value="ECO:0007669"/>
    <property type="project" value="UniProtKB-UniPathway"/>
</dbReference>
<dbReference type="UniPathway" id="UPA00574">
    <property type="reaction ID" value="UER00637"/>
</dbReference>
<dbReference type="GO" id="GO:0000387">
    <property type="term" value="P:spliceosomal snRNP assembly"/>
    <property type="evidence" value="ECO:0007669"/>
    <property type="project" value="InterPro"/>
</dbReference>
<dbReference type="Proteomes" id="UP000541610">
    <property type="component" value="Unassembled WGS sequence"/>
</dbReference>
<dbReference type="NCBIfam" id="NF004018">
    <property type="entry name" value="PRK05480.1"/>
    <property type="match status" value="1"/>
</dbReference>
<dbReference type="Gene3D" id="1.20.58.1070">
    <property type="match status" value="1"/>
</dbReference>
<evidence type="ECO:0000256" key="5">
    <source>
        <dbReference type="ARBA" id="ARBA00022741"/>
    </source>
</evidence>